<dbReference type="EMBL" id="UETC01000001">
    <property type="protein sequence ID" value="SSA38219.1"/>
    <property type="molecule type" value="Genomic_DNA"/>
</dbReference>
<evidence type="ECO:0000313" key="7">
    <source>
        <dbReference type="EMBL" id="SSA38219.1"/>
    </source>
</evidence>
<evidence type="ECO:0000256" key="4">
    <source>
        <dbReference type="SAM" id="MobiDB-lite"/>
    </source>
</evidence>
<keyword evidence="3" id="KW-0964">Secreted</keyword>
<dbReference type="GO" id="GO:0005576">
    <property type="term" value="C:extracellular region"/>
    <property type="evidence" value="ECO:0007669"/>
    <property type="project" value="UniProtKB-SubCell"/>
</dbReference>
<dbReference type="GO" id="GO:0006508">
    <property type="term" value="P:proteolysis"/>
    <property type="evidence" value="ECO:0007669"/>
    <property type="project" value="InterPro"/>
</dbReference>
<dbReference type="EMBL" id="QGDJ01000001">
    <property type="protein sequence ID" value="PWJ21941.1"/>
    <property type="molecule type" value="Genomic_DNA"/>
</dbReference>
<reference evidence="7 9" key="1">
    <citation type="submission" date="2016-10" db="EMBL/GenBank/DDBJ databases">
        <authorList>
            <person name="Cai Z."/>
        </authorList>
    </citation>
    <scope>NUCLEOTIDE SEQUENCE [LARGE SCALE GENOMIC DNA]</scope>
    <source>
        <strain evidence="7 9">DSM 25227</strain>
    </source>
</reference>
<dbReference type="GO" id="GO:0005509">
    <property type="term" value="F:calcium ion binding"/>
    <property type="evidence" value="ECO:0007669"/>
    <property type="project" value="InterPro"/>
</dbReference>
<dbReference type="PRINTS" id="PR00313">
    <property type="entry name" value="CABNDNGRPT"/>
</dbReference>
<dbReference type="SMART" id="SM00235">
    <property type="entry name" value="ZnMc"/>
    <property type="match status" value="1"/>
</dbReference>
<dbReference type="Proteomes" id="UP000245839">
    <property type="component" value="Unassembled WGS sequence"/>
</dbReference>
<evidence type="ECO:0000256" key="2">
    <source>
        <dbReference type="ARBA" id="ARBA00009490"/>
    </source>
</evidence>
<feature type="compositionally biased region" description="Acidic residues" evidence="4">
    <location>
        <begin position="517"/>
        <end position="526"/>
    </location>
</feature>
<dbReference type="Proteomes" id="UP000251571">
    <property type="component" value="Unassembled WGS sequence"/>
</dbReference>
<evidence type="ECO:0000259" key="5">
    <source>
        <dbReference type="SMART" id="SM00235"/>
    </source>
</evidence>
<protein>
    <submittedName>
        <fullName evidence="6">Ca2+-binding RTX toxin-like protein</fullName>
    </submittedName>
    <submittedName>
        <fullName evidence="7">Ca2+-binding protein, RTX toxin-related</fullName>
    </submittedName>
</protein>
<keyword evidence="8" id="KW-1185">Reference proteome</keyword>
<accession>A0A2Y9A6J0</accession>
<dbReference type="InterPro" id="IPR024079">
    <property type="entry name" value="MetalloPept_cat_dom_sf"/>
</dbReference>
<feature type="domain" description="Peptidase metallopeptidase" evidence="5">
    <location>
        <begin position="50"/>
        <end position="232"/>
    </location>
</feature>
<gene>
    <name evidence="6" type="ORF">BCF38_101350</name>
    <name evidence="7" type="ORF">SAMN05421539_101350</name>
</gene>
<feature type="region of interest" description="Disordered" evidence="4">
    <location>
        <begin position="517"/>
        <end position="574"/>
    </location>
</feature>
<organism evidence="7 9">
    <name type="scientific">Jannaschia seohaensis</name>
    <dbReference type="NCBI Taxonomy" id="475081"/>
    <lineage>
        <taxon>Bacteria</taxon>
        <taxon>Pseudomonadati</taxon>
        <taxon>Pseudomonadota</taxon>
        <taxon>Alphaproteobacteria</taxon>
        <taxon>Rhodobacterales</taxon>
        <taxon>Roseobacteraceae</taxon>
        <taxon>Jannaschia</taxon>
    </lineage>
</organism>
<dbReference type="Pfam" id="PF00353">
    <property type="entry name" value="HemolysinCabind"/>
    <property type="match status" value="8"/>
</dbReference>
<feature type="compositionally biased region" description="Gly residues" evidence="4">
    <location>
        <begin position="551"/>
        <end position="573"/>
    </location>
</feature>
<dbReference type="PROSITE" id="PS00330">
    <property type="entry name" value="HEMOLYSIN_CALCIUM"/>
    <property type="match status" value="7"/>
</dbReference>
<feature type="region of interest" description="Disordered" evidence="4">
    <location>
        <begin position="399"/>
        <end position="442"/>
    </location>
</feature>
<reference evidence="6 8" key="2">
    <citation type="submission" date="2018-03" db="EMBL/GenBank/DDBJ databases">
        <title>Genomic Encyclopedia of Archaeal and Bacterial Type Strains, Phase II (KMG-II): from individual species to whole genera.</title>
        <authorList>
            <person name="Goeker M."/>
        </authorList>
    </citation>
    <scope>NUCLEOTIDE SEQUENCE [LARGE SCALE GENOMIC DNA]</scope>
    <source>
        <strain evidence="6 8">DSM 25227</strain>
    </source>
</reference>
<evidence type="ECO:0000256" key="1">
    <source>
        <dbReference type="ARBA" id="ARBA00004613"/>
    </source>
</evidence>
<dbReference type="InterPro" id="IPR006026">
    <property type="entry name" value="Peptidase_Metallo"/>
</dbReference>
<dbReference type="PANTHER" id="PTHR38340">
    <property type="entry name" value="S-LAYER PROTEIN"/>
    <property type="match status" value="1"/>
</dbReference>
<dbReference type="InterPro" id="IPR001343">
    <property type="entry name" value="Hemolysn_Ca-bd"/>
</dbReference>
<comment type="subcellular location">
    <subcellularLocation>
        <location evidence="1">Secreted</location>
    </subcellularLocation>
</comment>
<dbReference type="InterPro" id="IPR050557">
    <property type="entry name" value="RTX_toxin/Mannuronan_C5-epim"/>
</dbReference>
<evidence type="ECO:0000313" key="6">
    <source>
        <dbReference type="EMBL" id="PWJ21941.1"/>
    </source>
</evidence>
<dbReference type="AlphaFoldDB" id="A0A2Y9A6J0"/>
<dbReference type="Gene3D" id="3.40.390.10">
    <property type="entry name" value="Collagenase (Catalytic Domain)"/>
    <property type="match status" value="1"/>
</dbReference>
<dbReference type="GO" id="GO:0008270">
    <property type="term" value="F:zinc ion binding"/>
    <property type="evidence" value="ECO:0007669"/>
    <property type="project" value="InterPro"/>
</dbReference>
<dbReference type="RefSeq" id="WP_109562546.1">
    <property type="nucleotide sequence ID" value="NZ_QGDJ01000001.1"/>
</dbReference>
<dbReference type="InterPro" id="IPR018511">
    <property type="entry name" value="Hemolysin-typ_Ca-bd_CS"/>
</dbReference>
<evidence type="ECO:0000313" key="8">
    <source>
        <dbReference type="Proteomes" id="UP000245839"/>
    </source>
</evidence>
<proteinExistence type="inferred from homology"/>
<dbReference type="OrthoDB" id="5242885at2"/>
<dbReference type="Gene3D" id="2.150.10.10">
    <property type="entry name" value="Serralysin-like metalloprotease, C-terminal"/>
    <property type="match status" value="5"/>
</dbReference>
<dbReference type="PANTHER" id="PTHR38340:SF1">
    <property type="entry name" value="S-LAYER PROTEIN"/>
    <property type="match status" value="1"/>
</dbReference>
<evidence type="ECO:0000313" key="9">
    <source>
        <dbReference type="Proteomes" id="UP000251571"/>
    </source>
</evidence>
<dbReference type="SUPFAM" id="SSF55486">
    <property type="entry name" value="Metalloproteases ('zincins'), catalytic domain"/>
    <property type="match status" value="1"/>
</dbReference>
<dbReference type="InterPro" id="IPR011049">
    <property type="entry name" value="Serralysin-like_metalloprot_C"/>
</dbReference>
<comment type="similarity">
    <text evidence="2">Belongs to the peptidase M10B family.</text>
</comment>
<dbReference type="SUPFAM" id="SSF51120">
    <property type="entry name" value="beta-Roll"/>
    <property type="match status" value="3"/>
</dbReference>
<dbReference type="GO" id="GO:0008237">
    <property type="term" value="F:metallopeptidase activity"/>
    <property type="evidence" value="ECO:0007669"/>
    <property type="project" value="InterPro"/>
</dbReference>
<sequence length="706" mass="73157">MRDQHDHHDRATSPVVAHGTLEGQDVAPYTFGDVEIVTDYTAILAYQDFDAKRWNAEYPLGTPVVVTYRFPDGDDLPPPSELHFGAREPRPFTRSEREAFHKAADAFGAVAGITLVEIDGPAMIEAFDVGTLDFGFSGYSGYPYATREDFGSANLVMAEQGQWVEGSSAYLTLLHELGHALGLSHPHEGVKVLTNWLDGLDHTVMTYNNFAPSLPTRPQHLDVEALRHIYGPPQDTEDWTFAYDRRTETLGIAGGAGDDVILTRGFGGKAGGRGGNDGLVGSVTNDTLSGGPGNDTLYGVAGWDRLQGDEGDDRLVGSDGWDTLFGGPGNDTLDGSGGWDHLWGDDGNDRIFGANGGATVFGGAGNDTISGYDWGAVFRGEDGRDLLLGDDGRDDLDGGAGDDTLLGGSNFDTLQGGDGNDNLNGGPGVDSIRGGADDDTLDAGLLTASESDEGNDDDWADVEQGEVLIGDAGDDLILGRHYPDILVGGPGDDTVRGDLGNDLLRGKAGIDALLGEAGDDTLEGGEDADRLKGGAGSDVLHGEAGDDTLEGGTGGDALTGGAGSDDLRGGGGRDWLDGGAAEDTLIGGDGRDTLLGGAGDDILSGGAGPDTLAGGQGNDRLIGGEGVDMFVFVGGHDSLADWTDGEIVRLDMSALGLSELHLGRIARGATRAEDGAITFQVSDDSSLTLLAPPARLVDLADDLVLL</sequence>
<name>A0A2Y9A6J0_9RHOB</name>
<evidence type="ECO:0000256" key="3">
    <source>
        <dbReference type="ARBA" id="ARBA00022525"/>
    </source>
</evidence>